<evidence type="ECO:0000313" key="3">
    <source>
        <dbReference type="Proteomes" id="UP001549251"/>
    </source>
</evidence>
<protein>
    <submittedName>
        <fullName evidence="2">Uncharacterized protein</fullName>
    </submittedName>
</protein>
<evidence type="ECO:0000313" key="2">
    <source>
        <dbReference type="EMBL" id="MET4569078.1"/>
    </source>
</evidence>
<evidence type="ECO:0000256" key="1">
    <source>
        <dbReference type="SAM" id="MobiDB-lite"/>
    </source>
</evidence>
<sequence>MVLRQVAAACSSSTLKPRSRCTTQESVVMAGVGSVRLTSRSRRTASPPLNSSVRRQKHAHMGNREVGNNCRVSGWCTVHTTSPSGVTPNRLGFVTGHLPILYRWHGLCSRTSSVQSALRKGVVPRFMATQPFQFSSTSSILPPRRLRVLGVRLGGFGSSSHLAGSVLCRGLGAYSYGCRGTSRHPNCHVGLSCQNRTSRLTVRSRRTATPPLNSSVRCHAKVFRNRGREPR</sequence>
<dbReference type="EMBL" id="JBEPSD010000001">
    <property type="protein sequence ID" value="MET4569078.1"/>
    <property type="molecule type" value="Genomic_DNA"/>
</dbReference>
<name>A0ABV2PW57_9GAMM</name>
<proteinExistence type="predicted"/>
<accession>A0ABV2PW57</accession>
<keyword evidence="3" id="KW-1185">Reference proteome</keyword>
<reference evidence="2 3" key="1">
    <citation type="submission" date="2024-06" db="EMBL/GenBank/DDBJ databases">
        <title>Sorghum-associated microbial communities from plants grown in Nebraska, USA.</title>
        <authorList>
            <person name="Schachtman D."/>
        </authorList>
    </citation>
    <scope>NUCLEOTIDE SEQUENCE [LARGE SCALE GENOMIC DNA]</scope>
    <source>
        <strain evidence="2 3">1757</strain>
    </source>
</reference>
<gene>
    <name evidence="2" type="ORF">ABIE04_001405</name>
</gene>
<comment type="caution">
    <text evidence="2">The sequence shown here is derived from an EMBL/GenBank/DDBJ whole genome shotgun (WGS) entry which is preliminary data.</text>
</comment>
<feature type="region of interest" description="Disordered" evidence="1">
    <location>
        <begin position="39"/>
        <end position="60"/>
    </location>
</feature>
<dbReference type="Proteomes" id="UP001549251">
    <property type="component" value="Unassembled WGS sequence"/>
</dbReference>
<organism evidence="2 3">
    <name type="scientific">Rhodanobacter soli</name>
    <dbReference type="NCBI Taxonomy" id="590609"/>
    <lineage>
        <taxon>Bacteria</taxon>
        <taxon>Pseudomonadati</taxon>
        <taxon>Pseudomonadota</taxon>
        <taxon>Gammaproteobacteria</taxon>
        <taxon>Lysobacterales</taxon>
        <taxon>Rhodanobacteraceae</taxon>
        <taxon>Rhodanobacter</taxon>
    </lineage>
</organism>